<dbReference type="InterPro" id="IPR011527">
    <property type="entry name" value="ABC1_TM_dom"/>
</dbReference>
<feature type="transmembrane region" description="Helical" evidence="7">
    <location>
        <begin position="275"/>
        <end position="292"/>
    </location>
</feature>
<organism evidence="10 11">
    <name type="scientific">Neolewinella maritima</name>
    <dbReference type="NCBI Taxonomy" id="1383882"/>
    <lineage>
        <taxon>Bacteria</taxon>
        <taxon>Pseudomonadati</taxon>
        <taxon>Bacteroidota</taxon>
        <taxon>Saprospiria</taxon>
        <taxon>Saprospirales</taxon>
        <taxon>Lewinellaceae</taxon>
        <taxon>Neolewinella</taxon>
    </lineage>
</organism>
<evidence type="ECO:0000256" key="7">
    <source>
        <dbReference type="SAM" id="Phobius"/>
    </source>
</evidence>
<evidence type="ECO:0000256" key="5">
    <source>
        <dbReference type="ARBA" id="ARBA00022989"/>
    </source>
</evidence>
<dbReference type="InterPro" id="IPR003439">
    <property type="entry name" value="ABC_transporter-like_ATP-bd"/>
</dbReference>
<dbReference type="Pfam" id="PF00005">
    <property type="entry name" value="ABC_tran"/>
    <property type="match status" value="1"/>
</dbReference>
<dbReference type="InterPro" id="IPR036640">
    <property type="entry name" value="ABC1_TM_sf"/>
</dbReference>
<dbReference type="Gene3D" id="1.20.1560.10">
    <property type="entry name" value="ABC transporter type 1, transmembrane domain"/>
    <property type="match status" value="1"/>
</dbReference>
<proteinExistence type="predicted"/>
<gene>
    <name evidence="10" type="primary">hepA</name>
    <name evidence="10" type="ORF">LEM8419_00250</name>
</gene>
<dbReference type="PANTHER" id="PTHR24221">
    <property type="entry name" value="ATP-BINDING CASSETTE SUB-FAMILY B"/>
    <property type="match status" value="1"/>
</dbReference>
<keyword evidence="4 10" id="KW-0067">ATP-binding</keyword>
<feature type="domain" description="ABC transporter" evidence="8">
    <location>
        <begin position="359"/>
        <end position="594"/>
    </location>
</feature>
<dbReference type="SUPFAM" id="SSF52540">
    <property type="entry name" value="P-loop containing nucleoside triphosphate hydrolases"/>
    <property type="match status" value="1"/>
</dbReference>
<evidence type="ECO:0000256" key="4">
    <source>
        <dbReference type="ARBA" id="ARBA00022840"/>
    </source>
</evidence>
<evidence type="ECO:0000313" key="10">
    <source>
        <dbReference type="EMBL" id="CAH0998955.1"/>
    </source>
</evidence>
<evidence type="ECO:0000259" key="9">
    <source>
        <dbReference type="PROSITE" id="PS50929"/>
    </source>
</evidence>
<feature type="transmembrane region" description="Helical" evidence="7">
    <location>
        <begin position="77"/>
        <end position="96"/>
    </location>
</feature>
<keyword evidence="6 7" id="KW-0472">Membrane</keyword>
<feature type="domain" description="ABC transmembrane type-1" evidence="9">
    <location>
        <begin position="67"/>
        <end position="325"/>
    </location>
</feature>
<keyword evidence="2 7" id="KW-0812">Transmembrane</keyword>
<keyword evidence="3" id="KW-0547">Nucleotide-binding</keyword>
<dbReference type="Pfam" id="PF00664">
    <property type="entry name" value="ABC_membrane"/>
    <property type="match status" value="1"/>
</dbReference>
<dbReference type="Gene3D" id="3.40.50.300">
    <property type="entry name" value="P-loop containing nucleotide triphosphate hydrolases"/>
    <property type="match status" value="1"/>
</dbReference>
<keyword evidence="5 7" id="KW-1133">Transmembrane helix</keyword>
<accession>A0ABN8EYU5</accession>
<evidence type="ECO:0000256" key="2">
    <source>
        <dbReference type="ARBA" id="ARBA00022692"/>
    </source>
</evidence>
<dbReference type="PANTHER" id="PTHR24221:SF654">
    <property type="entry name" value="ATP-BINDING CASSETTE SUB-FAMILY B MEMBER 6"/>
    <property type="match status" value="1"/>
</dbReference>
<feature type="transmembrane region" description="Helical" evidence="7">
    <location>
        <begin position="298"/>
        <end position="315"/>
    </location>
</feature>
<dbReference type="SUPFAM" id="SSF90123">
    <property type="entry name" value="ABC transporter transmembrane region"/>
    <property type="match status" value="1"/>
</dbReference>
<keyword evidence="11" id="KW-1185">Reference proteome</keyword>
<reference evidence="10" key="1">
    <citation type="submission" date="2021-12" db="EMBL/GenBank/DDBJ databases">
        <authorList>
            <person name="Rodrigo-Torres L."/>
            <person name="Arahal R. D."/>
            <person name="Lucena T."/>
        </authorList>
    </citation>
    <scope>NUCLEOTIDE SEQUENCE</scope>
    <source>
        <strain evidence="10">CECT 8419</strain>
    </source>
</reference>
<comment type="subcellular location">
    <subcellularLocation>
        <location evidence="1">Cell membrane</location>
        <topology evidence="1">Multi-pass membrane protein</topology>
    </subcellularLocation>
</comment>
<protein>
    <submittedName>
        <fullName evidence="10">Heterocyst differentiation ATP-binding protein HepA</fullName>
    </submittedName>
</protein>
<dbReference type="InterPro" id="IPR017871">
    <property type="entry name" value="ABC_transporter-like_CS"/>
</dbReference>
<feature type="transmembrane region" description="Helical" evidence="7">
    <location>
        <begin position="12"/>
        <end position="38"/>
    </location>
</feature>
<dbReference type="InterPro" id="IPR039421">
    <property type="entry name" value="Type_1_exporter"/>
</dbReference>
<dbReference type="PROSITE" id="PS50929">
    <property type="entry name" value="ABC_TM1F"/>
    <property type="match status" value="1"/>
</dbReference>
<dbReference type="InterPro" id="IPR003593">
    <property type="entry name" value="AAA+_ATPase"/>
</dbReference>
<dbReference type="PROSITE" id="PS00211">
    <property type="entry name" value="ABC_TRANSPORTER_1"/>
    <property type="match status" value="1"/>
</dbReference>
<evidence type="ECO:0000256" key="3">
    <source>
        <dbReference type="ARBA" id="ARBA00022741"/>
    </source>
</evidence>
<evidence type="ECO:0000313" key="11">
    <source>
        <dbReference type="Proteomes" id="UP000837803"/>
    </source>
</evidence>
<dbReference type="Proteomes" id="UP000837803">
    <property type="component" value="Unassembled WGS sequence"/>
</dbReference>
<dbReference type="GO" id="GO:0005524">
    <property type="term" value="F:ATP binding"/>
    <property type="evidence" value="ECO:0007669"/>
    <property type="project" value="UniProtKB-KW"/>
</dbReference>
<dbReference type="EMBL" id="CAKLPZ010000001">
    <property type="protein sequence ID" value="CAH0998955.1"/>
    <property type="molecule type" value="Genomic_DNA"/>
</dbReference>
<dbReference type="InterPro" id="IPR027417">
    <property type="entry name" value="P-loop_NTPase"/>
</dbReference>
<evidence type="ECO:0000259" key="8">
    <source>
        <dbReference type="PROSITE" id="PS50893"/>
    </source>
</evidence>
<feature type="transmembrane region" description="Helical" evidence="7">
    <location>
        <begin position="161"/>
        <end position="179"/>
    </location>
</feature>
<dbReference type="PROSITE" id="PS50893">
    <property type="entry name" value="ABC_TRANSPORTER_2"/>
    <property type="match status" value="1"/>
</dbReference>
<sequence length="597" mass="66701">MLERLKRLLPLGYFNFFYSYLGVSVHIALATSMLVAILDGLGLTMFLPLMQAVDGGSTPNKGEMGDMRVVIDAMETIGLTPNLVTVLIMMLVFFLLKGVAKFGMEYYRVVLQQRFANKMRLDNMRLLAGYSYSEFSRADSGKIQNTFSGEISRINSAYRQYFLMLQYLIMTVVYVVLAYVSNPKFAIIVAVGGALSNLVFSQIYSTTKTASRKVSKEMNVFQGFLIESVSSFKFLKATDLISKYKQKIDQSIVDVEYQQRRIGVMTGIASAAREPLIIIVVVAAILIQVLYFQESLGLIILSLLFFYRALTYLVIMQSSYNAFLAVEGSIQNMKEFTHEMEESQEEEGEIPFNGLQQGYSVEKLSYSYPETQVLSELTFEVRRFETVGIVGESGTGKTTLVNLLCGLLPVDKGMIFVDGTDIADLEKHSFRRSIGYVTQEAQVFADTVKNNVSFWDADTGVKDEKVWQALRLAHADTFVQELPQGLDTIIGINGVNLSGGQRQRLSIARELYRNVDILILDEATSALDSQSELLIQENIDSLSGSLTIIVIAHRLSTIRNADKIVFLKQGGAYDIGTFSSLQHSSANFRKMVDLQTV</sequence>
<evidence type="ECO:0000256" key="1">
    <source>
        <dbReference type="ARBA" id="ARBA00004651"/>
    </source>
</evidence>
<feature type="transmembrane region" description="Helical" evidence="7">
    <location>
        <begin position="185"/>
        <end position="204"/>
    </location>
</feature>
<dbReference type="SMART" id="SM00382">
    <property type="entry name" value="AAA"/>
    <property type="match status" value="1"/>
</dbReference>
<comment type="caution">
    <text evidence="10">The sequence shown here is derived from an EMBL/GenBank/DDBJ whole genome shotgun (WGS) entry which is preliminary data.</text>
</comment>
<name>A0ABN8EYU5_9BACT</name>
<evidence type="ECO:0000256" key="6">
    <source>
        <dbReference type="ARBA" id="ARBA00023136"/>
    </source>
</evidence>